<comment type="caution">
    <text evidence="1">The sequence shown here is derived from an EMBL/GenBank/DDBJ whole genome shotgun (WGS) entry which is preliminary data.</text>
</comment>
<dbReference type="AlphaFoldDB" id="A0ABD6DHI8"/>
<accession>A0ABD6DHI8</accession>
<reference evidence="1 2" key="1">
    <citation type="journal article" date="2019" name="Int. J. Syst. Evol. Microbiol.">
        <title>The Global Catalogue of Microorganisms (GCM) 10K type strain sequencing project: providing services to taxonomists for standard genome sequencing and annotation.</title>
        <authorList>
            <consortium name="The Broad Institute Genomics Platform"/>
            <consortium name="The Broad Institute Genome Sequencing Center for Infectious Disease"/>
            <person name="Wu L."/>
            <person name="Ma J."/>
        </authorList>
    </citation>
    <scope>NUCLEOTIDE SEQUENCE [LARGE SCALE GENOMIC DNA]</scope>
    <source>
        <strain evidence="1 2">CGMCC 1.10390</strain>
    </source>
</reference>
<dbReference type="RefSeq" id="WP_256398900.1">
    <property type="nucleotide sequence ID" value="NZ_JANHJR010000001.1"/>
</dbReference>
<dbReference type="Proteomes" id="UP001597034">
    <property type="component" value="Unassembled WGS sequence"/>
</dbReference>
<sequence length="74" mass="7978">MNGLVFTYVVTACAMVTASAAVAAAGYLRSVKATVEANEQRSRKNHKLLTGENAPHYEGVIRKVKRLENRGGDS</sequence>
<evidence type="ECO:0000313" key="2">
    <source>
        <dbReference type="Proteomes" id="UP001597034"/>
    </source>
</evidence>
<name>A0ABD6DHI8_9EURY</name>
<organism evidence="1 2">
    <name type="scientific">Haloarchaeobius litoreus</name>
    <dbReference type="NCBI Taxonomy" id="755306"/>
    <lineage>
        <taxon>Archaea</taxon>
        <taxon>Methanobacteriati</taxon>
        <taxon>Methanobacteriota</taxon>
        <taxon>Stenosarchaea group</taxon>
        <taxon>Halobacteria</taxon>
        <taxon>Halobacteriales</taxon>
        <taxon>Halorubellaceae</taxon>
        <taxon>Haloarchaeobius</taxon>
    </lineage>
</organism>
<dbReference type="EMBL" id="JBHUDO010000002">
    <property type="protein sequence ID" value="MFD1645583.1"/>
    <property type="molecule type" value="Genomic_DNA"/>
</dbReference>
<keyword evidence="2" id="KW-1185">Reference proteome</keyword>
<proteinExistence type="predicted"/>
<gene>
    <name evidence="1" type="ORF">ACFSBL_07800</name>
</gene>
<protein>
    <submittedName>
        <fullName evidence="1">Uncharacterized protein</fullName>
    </submittedName>
</protein>
<evidence type="ECO:0000313" key="1">
    <source>
        <dbReference type="EMBL" id="MFD1645583.1"/>
    </source>
</evidence>